<protein>
    <submittedName>
        <fullName evidence="2">Uncharacterized protein</fullName>
    </submittedName>
</protein>
<organism evidence="2 3">
    <name type="scientific">Tritrichomonas musculus</name>
    <dbReference type="NCBI Taxonomy" id="1915356"/>
    <lineage>
        <taxon>Eukaryota</taxon>
        <taxon>Metamonada</taxon>
        <taxon>Parabasalia</taxon>
        <taxon>Tritrichomonadida</taxon>
        <taxon>Tritrichomonadidae</taxon>
        <taxon>Tritrichomonas</taxon>
    </lineage>
</organism>
<sequence length="160" mass="18432">MNPNDIIQIDLSQYPIKLIFAVLVIFFSIISSFGEKSHAEELNKLPRDRNELTSIKETSLHYSNGFIVVEMYIDFIFQITLDQHIRFLRLEISNPNERFSFNISSVAKEPLIGKYTSLSFQSPINGKINASLFRSKILLKTEMLEIVEDEDRQNSKNGDA</sequence>
<gene>
    <name evidence="2" type="ORF">M9Y10_028878</name>
</gene>
<dbReference type="Proteomes" id="UP001470230">
    <property type="component" value="Unassembled WGS sequence"/>
</dbReference>
<accession>A0ABR2KL20</accession>
<keyword evidence="1" id="KW-0812">Transmembrane</keyword>
<feature type="transmembrane region" description="Helical" evidence="1">
    <location>
        <begin position="14"/>
        <end position="34"/>
    </location>
</feature>
<evidence type="ECO:0000256" key="1">
    <source>
        <dbReference type="SAM" id="Phobius"/>
    </source>
</evidence>
<name>A0ABR2KL20_9EUKA</name>
<comment type="caution">
    <text evidence="2">The sequence shown here is derived from an EMBL/GenBank/DDBJ whole genome shotgun (WGS) entry which is preliminary data.</text>
</comment>
<keyword evidence="3" id="KW-1185">Reference proteome</keyword>
<proteinExistence type="predicted"/>
<evidence type="ECO:0000313" key="2">
    <source>
        <dbReference type="EMBL" id="KAK8891658.1"/>
    </source>
</evidence>
<evidence type="ECO:0000313" key="3">
    <source>
        <dbReference type="Proteomes" id="UP001470230"/>
    </source>
</evidence>
<reference evidence="2 3" key="1">
    <citation type="submission" date="2024-04" db="EMBL/GenBank/DDBJ databases">
        <title>Tritrichomonas musculus Genome.</title>
        <authorList>
            <person name="Alves-Ferreira E."/>
            <person name="Grigg M."/>
            <person name="Lorenzi H."/>
            <person name="Galac M."/>
        </authorList>
    </citation>
    <scope>NUCLEOTIDE SEQUENCE [LARGE SCALE GENOMIC DNA]</scope>
    <source>
        <strain evidence="2 3">EAF2021</strain>
    </source>
</reference>
<keyword evidence="1" id="KW-0472">Membrane</keyword>
<keyword evidence="1" id="KW-1133">Transmembrane helix</keyword>
<dbReference type="EMBL" id="JAPFFF010000004">
    <property type="protein sequence ID" value="KAK8891658.1"/>
    <property type="molecule type" value="Genomic_DNA"/>
</dbReference>